<feature type="domain" description="Globin" evidence="8">
    <location>
        <begin position="86"/>
        <end position="226"/>
    </location>
</feature>
<feature type="chain" id="PRO_5006035200" evidence="7">
    <location>
        <begin position="19"/>
        <end position="226"/>
    </location>
</feature>
<dbReference type="GO" id="GO:0046872">
    <property type="term" value="F:metal ion binding"/>
    <property type="evidence" value="ECO:0007669"/>
    <property type="project" value="UniProtKB-KW"/>
</dbReference>
<dbReference type="Gene3D" id="1.10.490.10">
    <property type="entry name" value="Globins"/>
    <property type="match status" value="1"/>
</dbReference>
<dbReference type="OrthoDB" id="436496at2759"/>
<evidence type="ECO:0000256" key="3">
    <source>
        <dbReference type="ARBA" id="ARBA00022621"/>
    </source>
</evidence>
<dbReference type="GO" id="GO:0019825">
    <property type="term" value="F:oxygen binding"/>
    <property type="evidence" value="ECO:0007669"/>
    <property type="project" value="InterPro"/>
</dbReference>
<evidence type="ECO:0000256" key="1">
    <source>
        <dbReference type="ARBA" id="ARBA00022448"/>
    </source>
</evidence>
<evidence type="ECO:0000256" key="4">
    <source>
        <dbReference type="ARBA" id="ARBA00022723"/>
    </source>
</evidence>
<organism evidence="9">
    <name type="scientific">Daphnia pulex</name>
    <name type="common">Water flea</name>
    <dbReference type="NCBI Taxonomy" id="6669"/>
    <lineage>
        <taxon>Eukaryota</taxon>
        <taxon>Metazoa</taxon>
        <taxon>Ecdysozoa</taxon>
        <taxon>Arthropoda</taxon>
        <taxon>Crustacea</taxon>
        <taxon>Branchiopoda</taxon>
        <taxon>Diplostraca</taxon>
        <taxon>Cladocera</taxon>
        <taxon>Anomopoda</taxon>
        <taxon>Daphniidae</taxon>
        <taxon>Daphnia</taxon>
    </lineage>
</organism>
<dbReference type="InterPro" id="IPR044399">
    <property type="entry name" value="Mb-like_M"/>
</dbReference>
<comment type="similarity">
    <text evidence="6">Belongs to the globin family.</text>
</comment>
<keyword evidence="7" id="KW-0732">Signal</keyword>
<dbReference type="EMBL" id="KR153835">
    <property type="protein sequence ID" value="ALG03258.1"/>
    <property type="molecule type" value="mRNA"/>
</dbReference>
<dbReference type="PANTHER" id="PTHR47217:SF1">
    <property type="entry name" value="GLOBIN-LIKE PROTEIN"/>
    <property type="match status" value="1"/>
</dbReference>
<dbReference type="AlphaFoldDB" id="A0A0N9HC64"/>
<evidence type="ECO:0000256" key="2">
    <source>
        <dbReference type="ARBA" id="ARBA00022617"/>
    </source>
</evidence>
<sequence length="226" mass="25310">MSWLILVVCASILSLSAGQSPFNEGIAGGVESGHGDSMMRGSGPFVTTTTVTTILDFNPAGMSRSMRSPSFASERSHYYGDKKYGSFSQKDADVIVNTWNTLKRRGDFAPKVFIRYFKAKPESQKMFPAFANVPITELPTNHEFLNSAYTCITSLNYLIPYLKFDHPERCPAFPKHLKDKYNAVDLKKLGSIWMTAMQEEMGNAFTNDVRDVWKKAVMAVIEYASK</sequence>
<keyword evidence="2 6" id="KW-0349">Heme</keyword>
<dbReference type="InterPro" id="IPR009050">
    <property type="entry name" value="Globin-like_sf"/>
</dbReference>
<dbReference type="CDD" id="cd01040">
    <property type="entry name" value="Mb-like"/>
    <property type="match status" value="1"/>
</dbReference>
<dbReference type="InterPro" id="IPR000971">
    <property type="entry name" value="Globin"/>
</dbReference>
<protein>
    <submittedName>
        <fullName evidence="9">Hemoglobin subunit-like protein</fullName>
    </submittedName>
</protein>
<proteinExistence type="evidence at transcript level"/>
<dbReference type="GO" id="GO:0020037">
    <property type="term" value="F:heme binding"/>
    <property type="evidence" value="ECO:0007669"/>
    <property type="project" value="InterPro"/>
</dbReference>
<gene>
    <name evidence="9" type="primary">fa-1</name>
</gene>
<name>A0A0N9HC64_DAPPU</name>
<feature type="signal peptide" evidence="7">
    <location>
        <begin position="1"/>
        <end position="18"/>
    </location>
</feature>
<dbReference type="InterPro" id="IPR012292">
    <property type="entry name" value="Globin/Proto"/>
</dbReference>
<evidence type="ECO:0000313" key="9">
    <source>
        <dbReference type="EMBL" id="ALG03258.1"/>
    </source>
</evidence>
<evidence type="ECO:0000256" key="6">
    <source>
        <dbReference type="RuleBase" id="RU000356"/>
    </source>
</evidence>
<dbReference type="GO" id="GO:0005344">
    <property type="term" value="F:oxygen carrier activity"/>
    <property type="evidence" value="ECO:0007669"/>
    <property type="project" value="UniProtKB-KW"/>
</dbReference>
<keyword evidence="5" id="KW-0408">Iron</keyword>
<evidence type="ECO:0000259" key="8">
    <source>
        <dbReference type="PROSITE" id="PS01033"/>
    </source>
</evidence>
<dbReference type="Pfam" id="PF00042">
    <property type="entry name" value="Globin"/>
    <property type="match status" value="1"/>
</dbReference>
<dbReference type="PROSITE" id="PS01033">
    <property type="entry name" value="GLOBIN"/>
    <property type="match status" value="1"/>
</dbReference>
<keyword evidence="1 6" id="KW-0813">Transport</keyword>
<dbReference type="SUPFAM" id="SSF46458">
    <property type="entry name" value="Globin-like"/>
    <property type="match status" value="1"/>
</dbReference>
<evidence type="ECO:0000256" key="7">
    <source>
        <dbReference type="SAM" id="SignalP"/>
    </source>
</evidence>
<dbReference type="PANTHER" id="PTHR47217">
    <property type="entry name" value="GLOBIN-LIKE PROTEIN"/>
    <property type="match status" value="1"/>
</dbReference>
<evidence type="ECO:0000256" key="5">
    <source>
        <dbReference type="ARBA" id="ARBA00023004"/>
    </source>
</evidence>
<keyword evidence="4" id="KW-0479">Metal-binding</keyword>
<reference evidence="9" key="1">
    <citation type="journal article" date="2015" name="Zool. Sci.">
        <title>Identification of up-regulated genes in the resting egg-producing water flea (Daphnia pulex) and analysis of their expression.</title>
        <authorList>
            <person name="Takahashi T."/>
            <person name="Ohnuma M."/>
        </authorList>
    </citation>
    <scope>NUCLEOTIDE SEQUENCE</scope>
</reference>
<accession>A0A0N9HC64</accession>
<keyword evidence="3 6" id="KW-0561">Oxygen transport</keyword>